<keyword evidence="7 9" id="KW-0472">Membrane</keyword>
<evidence type="ECO:0000256" key="2">
    <source>
        <dbReference type="ARBA" id="ARBA00022448"/>
    </source>
</evidence>
<protein>
    <submittedName>
        <fullName evidence="11">TRAP-type C4-dicarboxylate transport system, small permease component</fullName>
    </submittedName>
</protein>
<dbReference type="Pfam" id="PF04290">
    <property type="entry name" value="DctQ"/>
    <property type="match status" value="1"/>
</dbReference>
<gene>
    <name evidence="11" type="ORF">SAMN04487906_1387</name>
</gene>
<dbReference type="InterPro" id="IPR055348">
    <property type="entry name" value="DctQ"/>
</dbReference>
<evidence type="ECO:0000313" key="11">
    <source>
        <dbReference type="EMBL" id="SFS68653.1"/>
    </source>
</evidence>
<proteinExistence type="inferred from homology"/>
<dbReference type="GO" id="GO:0005886">
    <property type="term" value="C:plasma membrane"/>
    <property type="evidence" value="ECO:0007669"/>
    <property type="project" value="UniProtKB-SubCell"/>
</dbReference>
<evidence type="ECO:0000256" key="9">
    <source>
        <dbReference type="SAM" id="Phobius"/>
    </source>
</evidence>
<comment type="subcellular location">
    <subcellularLocation>
        <location evidence="1">Cell inner membrane</location>
        <topology evidence="1">Multi-pass membrane protein</topology>
    </subcellularLocation>
</comment>
<dbReference type="OrthoDB" id="9815614at2"/>
<evidence type="ECO:0000256" key="1">
    <source>
        <dbReference type="ARBA" id="ARBA00004429"/>
    </source>
</evidence>
<keyword evidence="4" id="KW-0997">Cell inner membrane</keyword>
<sequence>MKRMLDNILEKVLIALMAIMTLNVLWQVFSRYVLNAPSSFTDELARYLLIWIGMLGAAYATGKRMHLAISLIPSKWMNLYRERILGKIAAFLVGLFALLVLVIGGGRLVYLTYYLEQKSPALEISLAYIYMVLPISGVLIIIYSISHFKNVVSHTEYSIK</sequence>
<feature type="transmembrane region" description="Helical" evidence="9">
    <location>
        <begin position="124"/>
        <end position="145"/>
    </location>
</feature>
<feature type="transmembrane region" description="Helical" evidence="9">
    <location>
        <begin position="44"/>
        <end position="63"/>
    </location>
</feature>
<evidence type="ECO:0000256" key="4">
    <source>
        <dbReference type="ARBA" id="ARBA00022519"/>
    </source>
</evidence>
<keyword evidence="2" id="KW-0813">Transport</keyword>
<evidence type="ECO:0000313" key="12">
    <source>
        <dbReference type="Proteomes" id="UP000183209"/>
    </source>
</evidence>
<accession>A0A1I6RVC0</accession>
<evidence type="ECO:0000256" key="8">
    <source>
        <dbReference type="ARBA" id="ARBA00038436"/>
    </source>
</evidence>
<dbReference type="InterPro" id="IPR007387">
    <property type="entry name" value="TRAP_DctQ"/>
</dbReference>
<reference evidence="11 12" key="1">
    <citation type="submission" date="2016-10" db="EMBL/GenBank/DDBJ databases">
        <authorList>
            <person name="de Groot N.N."/>
        </authorList>
    </citation>
    <scope>NUCLEOTIDE SEQUENCE [LARGE SCALE GENOMIC DNA]</scope>
    <source>
        <strain evidence="11 12">CGMCC 1.6114</strain>
    </source>
</reference>
<name>A0A1I6RVC0_9FLAO</name>
<evidence type="ECO:0000259" key="10">
    <source>
        <dbReference type="Pfam" id="PF04290"/>
    </source>
</evidence>
<keyword evidence="3" id="KW-1003">Cell membrane</keyword>
<comment type="similarity">
    <text evidence="8">Belongs to the TRAP transporter small permease family.</text>
</comment>
<dbReference type="RefSeq" id="WP_074977808.1">
    <property type="nucleotide sequence ID" value="NZ_FPAG01000003.1"/>
</dbReference>
<feature type="domain" description="Tripartite ATP-independent periplasmic transporters DctQ component" evidence="10">
    <location>
        <begin position="20"/>
        <end position="151"/>
    </location>
</feature>
<organism evidence="11 12">
    <name type="scientific">Zhouia amylolytica</name>
    <dbReference type="NCBI Taxonomy" id="376730"/>
    <lineage>
        <taxon>Bacteria</taxon>
        <taxon>Pseudomonadati</taxon>
        <taxon>Bacteroidota</taxon>
        <taxon>Flavobacteriia</taxon>
        <taxon>Flavobacteriales</taxon>
        <taxon>Flavobacteriaceae</taxon>
        <taxon>Zhouia</taxon>
    </lineage>
</organism>
<evidence type="ECO:0000256" key="7">
    <source>
        <dbReference type="ARBA" id="ARBA00023136"/>
    </source>
</evidence>
<feature type="transmembrane region" description="Helical" evidence="9">
    <location>
        <begin position="12"/>
        <end position="29"/>
    </location>
</feature>
<dbReference type="PANTHER" id="PTHR35011">
    <property type="entry name" value="2,3-DIKETO-L-GULONATE TRAP TRANSPORTER SMALL PERMEASE PROTEIN YIAM"/>
    <property type="match status" value="1"/>
</dbReference>
<keyword evidence="5 9" id="KW-0812">Transmembrane</keyword>
<dbReference type="AlphaFoldDB" id="A0A1I6RVC0"/>
<evidence type="ECO:0000256" key="3">
    <source>
        <dbReference type="ARBA" id="ARBA00022475"/>
    </source>
</evidence>
<feature type="transmembrane region" description="Helical" evidence="9">
    <location>
        <begin position="84"/>
        <end position="104"/>
    </location>
</feature>
<dbReference type="Proteomes" id="UP000183209">
    <property type="component" value="Unassembled WGS sequence"/>
</dbReference>
<dbReference type="GO" id="GO:0015740">
    <property type="term" value="P:C4-dicarboxylate transport"/>
    <property type="evidence" value="ECO:0007669"/>
    <property type="project" value="TreeGrafter"/>
</dbReference>
<dbReference type="PANTHER" id="PTHR35011:SF2">
    <property type="entry name" value="2,3-DIKETO-L-GULONATE TRAP TRANSPORTER SMALL PERMEASE PROTEIN YIAM"/>
    <property type="match status" value="1"/>
</dbReference>
<dbReference type="GO" id="GO:0022857">
    <property type="term" value="F:transmembrane transporter activity"/>
    <property type="evidence" value="ECO:0007669"/>
    <property type="project" value="TreeGrafter"/>
</dbReference>
<evidence type="ECO:0000256" key="6">
    <source>
        <dbReference type="ARBA" id="ARBA00022989"/>
    </source>
</evidence>
<evidence type="ECO:0000256" key="5">
    <source>
        <dbReference type="ARBA" id="ARBA00022692"/>
    </source>
</evidence>
<keyword evidence="6 9" id="KW-1133">Transmembrane helix</keyword>
<dbReference type="EMBL" id="FPAG01000003">
    <property type="protein sequence ID" value="SFS68653.1"/>
    <property type="molecule type" value="Genomic_DNA"/>
</dbReference>